<keyword evidence="4" id="KW-1185">Reference proteome</keyword>
<dbReference type="InterPro" id="IPR044929">
    <property type="entry name" value="DNA/RNA_non-sp_Endonuclease_sf"/>
</dbReference>
<dbReference type="PANTHER" id="PTHR21472">
    <property type="entry name" value="ENDONUCLEASE DOMAIN-CONTAINING 1 PROTEIN ENDOD1"/>
    <property type="match status" value="1"/>
</dbReference>
<evidence type="ECO:0000313" key="4">
    <source>
        <dbReference type="Proteomes" id="UP001163046"/>
    </source>
</evidence>
<dbReference type="GO" id="GO:0003676">
    <property type="term" value="F:nucleic acid binding"/>
    <property type="evidence" value="ECO:0007669"/>
    <property type="project" value="InterPro"/>
</dbReference>
<comment type="caution">
    <text evidence="3">The sequence shown here is derived from an EMBL/GenBank/DDBJ whole genome shotgun (WGS) entry which is preliminary data.</text>
</comment>
<dbReference type="OrthoDB" id="5958647at2759"/>
<dbReference type="Proteomes" id="UP001163046">
    <property type="component" value="Unassembled WGS sequence"/>
</dbReference>
<protein>
    <submittedName>
        <fullName evidence="3">DNA/RNA non-specific endonuclease</fullName>
    </submittedName>
</protein>
<sequence>MSQESEKAVAGNPQNVFNNPNQQCYTQFFVGGQPPQGLRDGITLQRMRYICQQGNQQGNQQTFFGTMFDELLGIPLFSAYTLSGPVDVNFQQRNAHHWMQTPGIQTQGSDAIYPSIPYDKGHLVPSHTYSSTQQRHRSTYTFTNAVPQRPTFNRGQWSQFEGRIRDYAEHTCIPPPVSGVLYLLTGSSFAHIVQQGNNPPQANAALQVCKYCLQFKITPP</sequence>
<dbReference type="InterPro" id="IPR001604">
    <property type="entry name" value="Endo_G_ENPP1-like_dom"/>
</dbReference>
<dbReference type="PANTHER" id="PTHR21472:SF30">
    <property type="entry name" value="ENDONUCLEASE DOMAIN-CONTAINING 1 PROTEIN-RELATED"/>
    <property type="match status" value="1"/>
</dbReference>
<dbReference type="SUPFAM" id="SSF54060">
    <property type="entry name" value="His-Me finger endonucleases"/>
    <property type="match status" value="1"/>
</dbReference>
<dbReference type="SMART" id="SM00892">
    <property type="entry name" value="Endonuclease_NS"/>
    <property type="match status" value="1"/>
</dbReference>
<organism evidence="3 4">
    <name type="scientific">Desmophyllum pertusum</name>
    <dbReference type="NCBI Taxonomy" id="174260"/>
    <lineage>
        <taxon>Eukaryota</taxon>
        <taxon>Metazoa</taxon>
        <taxon>Cnidaria</taxon>
        <taxon>Anthozoa</taxon>
        <taxon>Hexacorallia</taxon>
        <taxon>Scleractinia</taxon>
        <taxon>Caryophylliina</taxon>
        <taxon>Caryophylliidae</taxon>
        <taxon>Desmophyllum</taxon>
    </lineage>
</organism>
<keyword evidence="3" id="KW-0255">Endonuclease</keyword>
<feature type="domain" description="ENPP1-3/EXOG-like endonuclease/phosphodiesterase" evidence="1">
    <location>
        <begin position="61"/>
        <end position="220"/>
    </location>
</feature>
<dbReference type="EMBL" id="MU826869">
    <property type="protein sequence ID" value="KAJ7370291.1"/>
    <property type="molecule type" value="Genomic_DNA"/>
</dbReference>
<evidence type="ECO:0000313" key="3">
    <source>
        <dbReference type="EMBL" id="KAJ7370291.1"/>
    </source>
</evidence>
<accession>A0A9W9YVL8</accession>
<keyword evidence="3" id="KW-0378">Hydrolase</keyword>
<name>A0A9W9YVL8_9CNID</name>
<dbReference type="Pfam" id="PF01223">
    <property type="entry name" value="Endonuclease_NS"/>
    <property type="match status" value="1"/>
</dbReference>
<evidence type="ECO:0000259" key="1">
    <source>
        <dbReference type="SMART" id="SM00477"/>
    </source>
</evidence>
<dbReference type="InterPro" id="IPR020821">
    <property type="entry name" value="ENPP1-3/EXOG-like_nuc-like"/>
</dbReference>
<dbReference type="GO" id="GO:0016787">
    <property type="term" value="F:hydrolase activity"/>
    <property type="evidence" value="ECO:0007669"/>
    <property type="project" value="InterPro"/>
</dbReference>
<proteinExistence type="predicted"/>
<dbReference type="GO" id="GO:0046872">
    <property type="term" value="F:metal ion binding"/>
    <property type="evidence" value="ECO:0007669"/>
    <property type="project" value="InterPro"/>
</dbReference>
<keyword evidence="3" id="KW-0540">Nuclease</keyword>
<reference evidence="3" key="1">
    <citation type="submission" date="2023-01" db="EMBL/GenBank/DDBJ databases">
        <title>Genome assembly of the deep-sea coral Lophelia pertusa.</title>
        <authorList>
            <person name="Herrera S."/>
            <person name="Cordes E."/>
        </authorList>
    </citation>
    <scope>NUCLEOTIDE SEQUENCE</scope>
    <source>
        <strain evidence="3">USNM1676648</strain>
        <tissue evidence="3">Polyp</tissue>
    </source>
</reference>
<dbReference type="GO" id="GO:0004519">
    <property type="term" value="F:endonuclease activity"/>
    <property type="evidence" value="ECO:0007669"/>
    <property type="project" value="UniProtKB-KW"/>
</dbReference>
<gene>
    <name evidence="3" type="primary">ENDOD1_5</name>
    <name evidence="3" type="ORF">OS493_033371</name>
</gene>
<dbReference type="InterPro" id="IPR044925">
    <property type="entry name" value="His-Me_finger_sf"/>
</dbReference>
<dbReference type="Gene3D" id="3.40.570.10">
    <property type="entry name" value="Extracellular Endonuclease, subunit A"/>
    <property type="match status" value="1"/>
</dbReference>
<dbReference type="AlphaFoldDB" id="A0A9W9YVL8"/>
<dbReference type="SMART" id="SM00477">
    <property type="entry name" value="NUC"/>
    <property type="match status" value="1"/>
</dbReference>
<evidence type="ECO:0000259" key="2">
    <source>
        <dbReference type="SMART" id="SM00892"/>
    </source>
</evidence>
<feature type="domain" description="DNA/RNA non-specific endonuclease/pyrophosphatase/phosphodiesterase" evidence="2">
    <location>
        <begin position="60"/>
        <end position="217"/>
    </location>
</feature>
<dbReference type="InterPro" id="IPR039015">
    <property type="entry name" value="ENDOD1"/>
</dbReference>